<protein>
    <recommendedName>
        <fullName evidence="5">Sporulation protein</fullName>
    </recommendedName>
</protein>
<evidence type="ECO:0000313" key="3">
    <source>
        <dbReference type="EMBL" id="MBI1685383.1"/>
    </source>
</evidence>
<evidence type="ECO:0008006" key="5">
    <source>
        <dbReference type="Google" id="ProtNLM"/>
    </source>
</evidence>
<organism evidence="3 4">
    <name type="scientific">Caulobacter hibisci</name>
    <dbReference type="NCBI Taxonomy" id="2035993"/>
    <lineage>
        <taxon>Bacteria</taxon>
        <taxon>Pseudomonadati</taxon>
        <taxon>Pseudomonadota</taxon>
        <taxon>Alphaproteobacteria</taxon>
        <taxon>Caulobacterales</taxon>
        <taxon>Caulobacteraceae</taxon>
        <taxon>Caulobacter</taxon>
    </lineage>
</organism>
<evidence type="ECO:0000313" key="4">
    <source>
        <dbReference type="Proteomes" id="UP000639859"/>
    </source>
</evidence>
<dbReference type="EMBL" id="JADWOX010000012">
    <property type="protein sequence ID" value="MBI1685383.1"/>
    <property type="molecule type" value="Genomic_DNA"/>
</dbReference>
<reference evidence="3 4" key="1">
    <citation type="submission" date="2020-11" db="EMBL/GenBank/DDBJ databases">
        <title>genome sequence of strain KACC 18849.</title>
        <authorList>
            <person name="Gao J."/>
            <person name="Zhang X."/>
        </authorList>
    </citation>
    <scope>NUCLEOTIDE SEQUENCE [LARGE SCALE GENOMIC DNA]</scope>
    <source>
        <strain evidence="3 4">KACC 18849</strain>
    </source>
</reference>
<evidence type="ECO:0000256" key="2">
    <source>
        <dbReference type="SAM" id="Phobius"/>
    </source>
</evidence>
<keyword evidence="2" id="KW-0812">Transmembrane</keyword>
<feature type="transmembrane region" description="Helical" evidence="2">
    <location>
        <begin position="12"/>
        <end position="38"/>
    </location>
</feature>
<comment type="caution">
    <text evidence="3">The sequence shown here is derived from an EMBL/GenBank/DDBJ whole genome shotgun (WGS) entry which is preliminary data.</text>
</comment>
<name>A0ABS0T0H5_9CAUL</name>
<proteinExistence type="predicted"/>
<accession>A0ABS0T0H5</accession>
<keyword evidence="4" id="KW-1185">Reference proteome</keyword>
<dbReference type="RefSeq" id="WP_198577283.1">
    <property type="nucleotide sequence ID" value="NZ_JADWOX010000012.1"/>
</dbReference>
<sequence length="117" mass="11672">MVKAERRGNPLGWIVLGFVVGAVAALGVILVVSAGVGFESSGYEEGPEVRTAADDAASAAVTRTPATAAAPVAATPEPEKPPVVQAPAAAPQPAPEIDPQMVDDAAAAGMTSRAKRD</sequence>
<feature type="compositionally biased region" description="Low complexity" evidence="1">
    <location>
        <begin position="54"/>
        <end position="89"/>
    </location>
</feature>
<dbReference type="Proteomes" id="UP000639859">
    <property type="component" value="Unassembled WGS sequence"/>
</dbReference>
<evidence type="ECO:0000256" key="1">
    <source>
        <dbReference type="SAM" id="MobiDB-lite"/>
    </source>
</evidence>
<feature type="region of interest" description="Disordered" evidence="1">
    <location>
        <begin position="40"/>
        <end position="117"/>
    </location>
</feature>
<gene>
    <name evidence="3" type="ORF">I4Q42_17060</name>
</gene>
<keyword evidence="2" id="KW-0472">Membrane</keyword>
<keyword evidence="2" id="KW-1133">Transmembrane helix</keyword>